<evidence type="ECO:0000256" key="2">
    <source>
        <dbReference type="SAM" id="Phobius"/>
    </source>
</evidence>
<comment type="caution">
    <text evidence="4">The sequence shown here is derived from an EMBL/GenBank/DDBJ whole genome shotgun (WGS) entry which is preliminary data.</text>
</comment>
<reference evidence="5" key="1">
    <citation type="journal article" date="2020" name="Nat. Commun.">
        <title>Genome sequence of the cluster root forming white lupin.</title>
        <authorList>
            <person name="Hufnagel B."/>
            <person name="Marques A."/>
            <person name="Soriano A."/>
            <person name="Marques L."/>
            <person name="Divol F."/>
            <person name="Doumas P."/>
            <person name="Sallet E."/>
            <person name="Mancinotti D."/>
            <person name="Carrere S."/>
            <person name="Marande W."/>
            <person name="Arribat S."/>
            <person name="Keller J."/>
            <person name="Huneau C."/>
            <person name="Blein T."/>
            <person name="Aime D."/>
            <person name="Laguerre M."/>
            <person name="Taylor J."/>
            <person name="Schubert V."/>
            <person name="Nelson M."/>
            <person name="Geu-Flores F."/>
            <person name="Crespi M."/>
            <person name="Gallardo-Guerrero K."/>
            <person name="Delaux P.-M."/>
            <person name="Salse J."/>
            <person name="Berges H."/>
            <person name="Guyot R."/>
            <person name="Gouzy J."/>
            <person name="Peret B."/>
        </authorList>
    </citation>
    <scope>NUCLEOTIDE SEQUENCE [LARGE SCALE GENOMIC DNA]</scope>
    <source>
        <strain evidence="5">cv. Amiga</strain>
    </source>
</reference>
<evidence type="ECO:0000256" key="1">
    <source>
        <dbReference type="SAM" id="MobiDB-lite"/>
    </source>
</evidence>
<keyword evidence="2" id="KW-1133">Transmembrane helix</keyword>
<sequence>MGLLLWLSLLISLPHLLNSLSTTTTTVTAIATTTQAKALDAILQHYAYMALITPITGTIYNATNLPSNFTGVKVAALRLRSGSLRRRGFSMYNEFQIPKGIIEKPYVTRLVLVYHNLGDLSTHYYSLPNYTYLAPVLGLLAYDGSNLSATNLPELTVKASADPINIKFQDVKSAPDGTVAKCVWFDLQGLSNFTNVTGGNTCSTTQQGHYSIVVESTALPPAPAPAPAPLSPALAPSGGSPNLKPSGKGEGKSNKKKVWIIVGSVLGGLVLLALLSLLVLWAHKYKQKKKIQQMERAADVGEALHMASIGDTRAPAATVTRTQPTIEHEYTP</sequence>
<proteinExistence type="predicted"/>
<keyword evidence="2" id="KW-0472">Membrane</keyword>
<feature type="transmembrane region" description="Helical" evidence="2">
    <location>
        <begin position="258"/>
        <end position="282"/>
    </location>
</feature>
<keyword evidence="2" id="KW-0812">Transmembrane</keyword>
<dbReference type="InterPro" id="IPR010605">
    <property type="entry name" value="DUF1191"/>
</dbReference>
<dbReference type="EMBL" id="WOCE01000012">
    <property type="protein sequence ID" value="KAE9603458.1"/>
    <property type="molecule type" value="Genomic_DNA"/>
</dbReference>
<dbReference type="Gene3D" id="1.20.5.930">
    <property type="entry name" value="Bicelle-embedded integrin alpha(iib) transmembrane segment"/>
    <property type="match status" value="1"/>
</dbReference>
<feature type="region of interest" description="Disordered" evidence="1">
    <location>
        <begin position="223"/>
        <end position="252"/>
    </location>
</feature>
<feature type="signal peptide" evidence="3">
    <location>
        <begin position="1"/>
        <end position="19"/>
    </location>
</feature>
<keyword evidence="5" id="KW-1185">Reference proteome</keyword>
<dbReference type="GO" id="GO:0016020">
    <property type="term" value="C:membrane"/>
    <property type="evidence" value="ECO:0007669"/>
    <property type="project" value="TreeGrafter"/>
</dbReference>
<gene>
    <name evidence="4" type="ORF">Lalb_Chr12g0210701</name>
</gene>
<evidence type="ECO:0000256" key="3">
    <source>
        <dbReference type="SAM" id="SignalP"/>
    </source>
</evidence>
<accession>A0A6A4PPN5</accession>
<keyword evidence="3" id="KW-0732">Signal</keyword>
<evidence type="ECO:0000313" key="5">
    <source>
        <dbReference type="Proteomes" id="UP000447434"/>
    </source>
</evidence>
<feature type="chain" id="PRO_5044234385" evidence="3">
    <location>
        <begin position="20"/>
        <end position="332"/>
    </location>
</feature>
<dbReference type="Proteomes" id="UP000447434">
    <property type="component" value="Chromosome 12"/>
</dbReference>
<organism evidence="4 5">
    <name type="scientific">Lupinus albus</name>
    <name type="common">White lupine</name>
    <name type="synonym">Lupinus termis</name>
    <dbReference type="NCBI Taxonomy" id="3870"/>
    <lineage>
        <taxon>Eukaryota</taxon>
        <taxon>Viridiplantae</taxon>
        <taxon>Streptophyta</taxon>
        <taxon>Embryophyta</taxon>
        <taxon>Tracheophyta</taxon>
        <taxon>Spermatophyta</taxon>
        <taxon>Magnoliopsida</taxon>
        <taxon>eudicotyledons</taxon>
        <taxon>Gunneridae</taxon>
        <taxon>Pentapetalae</taxon>
        <taxon>rosids</taxon>
        <taxon>fabids</taxon>
        <taxon>Fabales</taxon>
        <taxon>Fabaceae</taxon>
        <taxon>Papilionoideae</taxon>
        <taxon>50 kb inversion clade</taxon>
        <taxon>genistoids sensu lato</taxon>
        <taxon>core genistoids</taxon>
        <taxon>Genisteae</taxon>
        <taxon>Lupinus</taxon>
    </lineage>
</organism>
<name>A0A6A4PPN5_LUPAL</name>
<dbReference type="AlphaFoldDB" id="A0A6A4PPN5"/>
<dbReference type="OrthoDB" id="1925347at2759"/>
<protein>
    <submittedName>
        <fullName evidence="4">Uncharacterized protein</fullName>
    </submittedName>
</protein>
<dbReference type="Pfam" id="PF06697">
    <property type="entry name" value="DUF1191"/>
    <property type="match status" value="1"/>
</dbReference>
<evidence type="ECO:0000313" key="4">
    <source>
        <dbReference type="EMBL" id="KAE9603458.1"/>
    </source>
</evidence>
<feature type="compositionally biased region" description="Low complexity" evidence="1">
    <location>
        <begin position="231"/>
        <end position="246"/>
    </location>
</feature>
<dbReference type="PANTHER" id="PTHR33512">
    <property type="entry name" value="PROTEIN, PUTATIVE (DUF1191)-RELATED"/>
    <property type="match status" value="1"/>
</dbReference>
<dbReference type="PANTHER" id="PTHR33512:SF14">
    <property type="entry name" value="EXPRESSED PROTEIN"/>
    <property type="match status" value="1"/>
</dbReference>